<evidence type="ECO:0000313" key="2">
    <source>
        <dbReference type="EMBL" id="ANQ13002.1"/>
    </source>
</evidence>
<dbReference type="RefSeq" id="WP_020335600.1">
    <property type="nucleotide sequence ID" value="NZ_ATFJ01000037.1"/>
</dbReference>
<dbReference type="SMART" id="SM00460">
    <property type="entry name" value="TGc"/>
    <property type="match status" value="1"/>
</dbReference>
<keyword evidence="3" id="KW-1185">Reference proteome</keyword>
<dbReference type="PANTHER" id="PTHR33490:SF7">
    <property type="entry name" value="BLR2979 PROTEIN"/>
    <property type="match status" value="1"/>
</dbReference>
<dbReference type="InterPro" id="IPR013589">
    <property type="entry name" value="Bac_transglu_N"/>
</dbReference>
<evidence type="ECO:0000259" key="1">
    <source>
        <dbReference type="SMART" id="SM00460"/>
    </source>
</evidence>
<dbReference type="InterPro" id="IPR038765">
    <property type="entry name" value="Papain-like_cys_pep_sf"/>
</dbReference>
<name>A0AAN0Y2T3_VIBNA</name>
<feature type="domain" description="Transglutaminase-like" evidence="1">
    <location>
        <begin position="178"/>
        <end position="248"/>
    </location>
</feature>
<sequence>MRYKVQHKTTYSYSSPVTLCYNMAHLLPRDTDNQRCFNRKIRVTPRPLYQNEGQDYFGNETFYFSIQEPHKELTIDVTSFLEVKPHNWADIIENHQLTCGELRSIMANAESADIRLAQEFCLDSLQIKRSENLRQYAQELFSDNQPVLKAALAFTHKIFTEFTFDPTATDVTTPTEQVLKEKRGVCQDYAQLAIGCLRSVGLAARYMSGYIETLPPPGQEKLVGADASHAWFAIFVPDLGWVEFDPTNDLIANDQHIVTGWGRDYADVPPLQGVVFDGGETHNLSVSVDVARV</sequence>
<dbReference type="Gene3D" id="3.10.620.30">
    <property type="match status" value="1"/>
</dbReference>
<gene>
    <name evidence="2" type="ORF">BA890_09555</name>
</gene>
<dbReference type="PANTHER" id="PTHR33490">
    <property type="entry name" value="BLR5614 PROTEIN-RELATED"/>
    <property type="match status" value="1"/>
</dbReference>
<dbReference type="SUPFAM" id="SSF54001">
    <property type="entry name" value="Cysteine proteinases"/>
    <property type="match status" value="1"/>
</dbReference>
<reference evidence="2 3" key="1">
    <citation type="submission" date="2016-07" db="EMBL/GenBank/DDBJ databases">
        <title>Developing Vibrio natriegens as a novel, fast-growing host for biotechnology.</title>
        <authorList>
            <person name="Weinstock M.T."/>
            <person name="Hesek E.D."/>
            <person name="Wilson C.M."/>
            <person name="Gibson D.G."/>
        </authorList>
    </citation>
    <scope>NUCLEOTIDE SEQUENCE [LARGE SCALE GENOMIC DNA]</scope>
    <source>
        <strain evidence="2 3">ATCC 14048</strain>
    </source>
</reference>
<dbReference type="EMBL" id="CP016345">
    <property type="protein sequence ID" value="ANQ13002.1"/>
    <property type="molecule type" value="Genomic_DNA"/>
</dbReference>
<dbReference type="KEGG" id="vna:PN96_03730"/>
<dbReference type="Proteomes" id="UP000092741">
    <property type="component" value="Chromosome 1"/>
</dbReference>
<protein>
    <submittedName>
        <fullName evidence="2">Transglutaminase</fullName>
    </submittedName>
</protein>
<dbReference type="Pfam" id="PF08379">
    <property type="entry name" value="Bact_transglu_N"/>
    <property type="match status" value="1"/>
</dbReference>
<proteinExistence type="predicted"/>
<evidence type="ECO:0000313" key="3">
    <source>
        <dbReference type="Proteomes" id="UP000092741"/>
    </source>
</evidence>
<dbReference type="AlphaFoldDB" id="A0AAN0Y2T3"/>
<accession>A0AAN0Y2T3</accession>
<organism evidence="2 3">
    <name type="scientific">Vibrio natriegens NBRC 15636 = ATCC 14048 = DSM 759</name>
    <dbReference type="NCBI Taxonomy" id="1219067"/>
    <lineage>
        <taxon>Bacteria</taxon>
        <taxon>Pseudomonadati</taxon>
        <taxon>Pseudomonadota</taxon>
        <taxon>Gammaproteobacteria</taxon>
        <taxon>Vibrionales</taxon>
        <taxon>Vibrionaceae</taxon>
        <taxon>Vibrio</taxon>
    </lineage>
</organism>
<dbReference type="Pfam" id="PF01841">
    <property type="entry name" value="Transglut_core"/>
    <property type="match status" value="1"/>
</dbReference>
<dbReference type="InterPro" id="IPR002931">
    <property type="entry name" value="Transglutaminase-like"/>
</dbReference>
<dbReference type="GeneID" id="70911890"/>